<evidence type="ECO:0000313" key="6">
    <source>
        <dbReference type="Proteomes" id="UP000189177"/>
    </source>
</evidence>
<dbReference type="PROSITE" id="PS50883">
    <property type="entry name" value="EAL"/>
    <property type="match status" value="1"/>
</dbReference>
<dbReference type="Pfam" id="PF00563">
    <property type="entry name" value="EAL"/>
    <property type="match status" value="1"/>
</dbReference>
<dbReference type="Gene3D" id="3.30.70.270">
    <property type="match status" value="1"/>
</dbReference>
<feature type="domain" description="EAL" evidence="3">
    <location>
        <begin position="389"/>
        <end position="643"/>
    </location>
</feature>
<dbReference type="RefSeq" id="WP_077243784.1">
    <property type="nucleotide sequence ID" value="NZ_MUZR01000008.1"/>
</dbReference>
<evidence type="ECO:0000256" key="1">
    <source>
        <dbReference type="ARBA" id="ARBA00012282"/>
    </source>
</evidence>
<comment type="caution">
    <text evidence="5">The sequence shown here is derived from an EMBL/GenBank/DDBJ whole genome shotgun (WGS) entry which is preliminary data.</text>
</comment>
<dbReference type="CDD" id="cd01949">
    <property type="entry name" value="GGDEF"/>
    <property type="match status" value="1"/>
</dbReference>
<proteinExistence type="predicted"/>
<feature type="domain" description="GGDEF" evidence="4">
    <location>
        <begin position="237"/>
        <end position="380"/>
    </location>
</feature>
<dbReference type="SUPFAM" id="SSF141868">
    <property type="entry name" value="EAL domain-like"/>
    <property type="match status" value="1"/>
</dbReference>
<dbReference type="SMART" id="SM00052">
    <property type="entry name" value="EAL"/>
    <property type="match status" value="1"/>
</dbReference>
<dbReference type="Pfam" id="PF00990">
    <property type="entry name" value="GGDEF"/>
    <property type="match status" value="1"/>
</dbReference>
<evidence type="ECO:0000259" key="3">
    <source>
        <dbReference type="PROSITE" id="PS50883"/>
    </source>
</evidence>
<dbReference type="EMBL" id="MUZR01000008">
    <property type="protein sequence ID" value="OOC10920.1"/>
    <property type="molecule type" value="Genomic_DNA"/>
</dbReference>
<dbReference type="FunFam" id="3.20.20.450:FF:000001">
    <property type="entry name" value="Cyclic di-GMP phosphodiesterase yahA"/>
    <property type="match status" value="1"/>
</dbReference>
<dbReference type="InterPro" id="IPR001633">
    <property type="entry name" value="EAL_dom"/>
</dbReference>
<keyword evidence="2" id="KW-0973">c-di-GMP</keyword>
<dbReference type="NCBIfam" id="TIGR00254">
    <property type="entry name" value="GGDEF"/>
    <property type="match status" value="1"/>
</dbReference>
<dbReference type="PROSITE" id="PS50887">
    <property type="entry name" value="GGDEF"/>
    <property type="match status" value="1"/>
</dbReference>
<dbReference type="AlphaFoldDB" id="A0A1V3A0P2"/>
<gene>
    <name evidence="5" type="ORF">B1A74_03605</name>
</gene>
<sequence>MSPSYRTPEEFEQLQERIRYLEQSLEGNAYVMDVLSSTTAIFGDTEGNRRPEVIVRNTLEAVRRLLALPESAIYLLDGDASFNLAQHDAEDDTHGDLPDRVEQLIQQGTFSWALHENHPVFLPAGEDGGMVLLHVISTRTRVRGMFAARPGQDEAPRHELVMSALTLVLFNAAYALESADLYHLMERRQQALQRITERQSRELLHHMSHDSLTNLPNRMLFSDRLAQAMERHANGSSHVALILLDLDNFKRLNDALGHRAGDELIRKVATDLSVLLETPRGSTGGQGPSPTLSRLGGDEFGILVEGIQGLEGVVRLVTEIVRTTAVERTVADHPVLTSCSAGIAVFPYDGDEPDTLLSNADAAMYDAKERGRNGFRFYTQDLNSRTFRHFRLETDLGGAIEDDQLRLHYQPKIELATGRVVGAEALIRWDHPRLGMLPPGQFMEIAEDMTLIEQIGEWVLQQACRDLASLPGTAQALPHIAINVSARQLRQPNLAEEFFAITEEHGIPADRIELELTESVIMDDADTAARVFQRLREVGMSLAVDDFGTGHASLTQLKQLPADTLKIDRSFVMDLEKSHEDAKIVRAIVVMARSLDMQLVAEGVETDAQIHLLREFGCDYAQGFRYSRPVAFDELREMIVNDVRMLPESE</sequence>
<dbReference type="Gene3D" id="3.20.20.450">
    <property type="entry name" value="EAL domain"/>
    <property type="match status" value="1"/>
</dbReference>
<organism evidence="5 6">
    <name type="scientific">Thioalkalivibrio halophilus</name>
    <dbReference type="NCBI Taxonomy" id="252474"/>
    <lineage>
        <taxon>Bacteria</taxon>
        <taxon>Pseudomonadati</taxon>
        <taxon>Pseudomonadota</taxon>
        <taxon>Gammaproteobacteria</taxon>
        <taxon>Chromatiales</taxon>
        <taxon>Ectothiorhodospiraceae</taxon>
        <taxon>Thioalkalivibrio</taxon>
    </lineage>
</organism>
<dbReference type="InterPro" id="IPR052155">
    <property type="entry name" value="Biofilm_reg_signaling"/>
</dbReference>
<dbReference type="CDD" id="cd01948">
    <property type="entry name" value="EAL"/>
    <property type="match status" value="1"/>
</dbReference>
<protein>
    <recommendedName>
        <fullName evidence="1">cyclic-guanylate-specific phosphodiesterase</fullName>
        <ecNumber evidence="1">3.1.4.52</ecNumber>
    </recommendedName>
</protein>
<accession>A0A1V3A0P2</accession>
<keyword evidence="6" id="KW-1185">Reference proteome</keyword>
<dbReference type="Gene3D" id="3.30.450.40">
    <property type="match status" value="1"/>
</dbReference>
<reference evidence="5 6" key="1">
    <citation type="submission" date="2017-02" db="EMBL/GenBank/DDBJ databases">
        <title>Genomic diversity within the haloalkaliphilic genus Thioalkalivibrio.</title>
        <authorList>
            <person name="Ahn A.-C."/>
            <person name="Meier-Kolthoff J."/>
            <person name="Overmars L."/>
            <person name="Richter M."/>
            <person name="Woyke T."/>
            <person name="Sorokin D.Y."/>
            <person name="Muyzer G."/>
        </authorList>
    </citation>
    <scope>NUCLEOTIDE SEQUENCE [LARGE SCALE GENOMIC DNA]</scope>
    <source>
        <strain evidence="5 6">HL17</strain>
    </source>
</reference>
<dbReference type="EC" id="3.1.4.52" evidence="1"/>
<dbReference type="InterPro" id="IPR043128">
    <property type="entry name" value="Rev_trsase/Diguanyl_cyclase"/>
</dbReference>
<evidence type="ECO:0000256" key="2">
    <source>
        <dbReference type="ARBA" id="ARBA00022636"/>
    </source>
</evidence>
<dbReference type="SMART" id="SM00267">
    <property type="entry name" value="GGDEF"/>
    <property type="match status" value="1"/>
</dbReference>
<evidence type="ECO:0000313" key="5">
    <source>
        <dbReference type="EMBL" id="OOC10920.1"/>
    </source>
</evidence>
<name>A0A1V3A0P2_9GAMM</name>
<dbReference type="InterPro" id="IPR000160">
    <property type="entry name" value="GGDEF_dom"/>
</dbReference>
<dbReference type="SUPFAM" id="SSF55073">
    <property type="entry name" value="Nucleotide cyclase"/>
    <property type="match status" value="1"/>
</dbReference>
<evidence type="ECO:0000259" key="4">
    <source>
        <dbReference type="PROSITE" id="PS50887"/>
    </source>
</evidence>
<dbReference type="InterPro" id="IPR029787">
    <property type="entry name" value="Nucleotide_cyclase"/>
</dbReference>
<dbReference type="PANTHER" id="PTHR44757">
    <property type="entry name" value="DIGUANYLATE CYCLASE DGCP"/>
    <property type="match status" value="1"/>
</dbReference>
<dbReference type="InterPro" id="IPR035919">
    <property type="entry name" value="EAL_sf"/>
</dbReference>
<dbReference type="STRING" id="252474.B1A74_03605"/>
<dbReference type="GO" id="GO:0071111">
    <property type="term" value="F:cyclic-guanylate-specific phosphodiesterase activity"/>
    <property type="evidence" value="ECO:0007669"/>
    <property type="project" value="UniProtKB-EC"/>
</dbReference>
<dbReference type="SUPFAM" id="SSF55781">
    <property type="entry name" value="GAF domain-like"/>
    <property type="match status" value="1"/>
</dbReference>
<dbReference type="PANTHER" id="PTHR44757:SF2">
    <property type="entry name" value="BIOFILM ARCHITECTURE MAINTENANCE PROTEIN MBAA"/>
    <property type="match status" value="1"/>
</dbReference>
<dbReference type="InterPro" id="IPR029016">
    <property type="entry name" value="GAF-like_dom_sf"/>
</dbReference>
<dbReference type="OrthoDB" id="9176779at2"/>
<dbReference type="Proteomes" id="UP000189177">
    <property type="component" value="Unassembled WGS sequence"/>
</dbReference>